<feature type="region of interest" description="Disordered" evidence="1">
    <location>
        <begin position="692"/>
        <end position="736"/>
    </location>
</feature>
<evidence type="ECO:0000256" key="1">
    <source>
        <dbReference type="SAM" id="MobiDB-lite"/>
    </source>
</evidence>
<feature type="compositionally biased region" description="Basic and acidic residues" evidence="1">
    <location>
        <begin position="460"/>
        <end position="470"/>
    </location>
</feature>
<feature type="compositionally biased region" description="Polar residues" evidence="1">
    <location>
        <begin position="440"/>
        <end position="451"/>
    </location>
</feature>
<keyword evidence="3" id="KW-1185">Reference proteome</keyword>
<dbReference type="AlphaFoldDB" id="A0A5C3LEP0"/>
<feature type="region of interest" description="Disordered" evidence="1">
    <location>
        <begin position="61"/>
        <end position="525"/>
    </location>
</feature>
<reference evidence="2 3" key="1">
    <citation type="journal article" date="2019" name="Nat. Ecol. Evol.">
        <title>Megaphylogeny resolves global patterns of mushroom evolution.</title>
        <authorList>
            <person name="Varga T."/>
            <person name="Krizsan K."/>
            <person name="Foldi C."/>
            <person name="Dima B."/>
            <person name="Sanchez-Garcia M."/>
            <person name="Sanchez-Ramirez S."/>
            <person name="Szollosi G.J."/>
            <person name="Szarkandi J.G."/>
            <person name="Papp V."/>
            <person name="Albert L."/>
            <person name="Andreopoulos W."/>
            <person name="Angelini C."/>
            <person name="Antonin V."/>
            <person name="Barry K.W."/>
            <person name="Bougher N.L."/>
            <person name="Buchanan P."/>
            <person name="Buyck B."/>
            <person name="Bense V."/>
            <person name="Catcheside P."/>
            <person name="Chovatia M."/>
            <person name="Cooper J."/>
            <person name="Damon W."/>
            <person name="Desjardin D."/>
            <person name="Finy P."/>
            <person name="Geml J."/>
            <person name="Haridas S."/>
            <person name="Hughes K."/>
            <person name="Justo A."/>
            <person name="Karasinski D."/>
            <person name="Kautmanova I."/>
            <person name="Kiss B."/>
            <person name="Kocsube S."/>
            <person name="Kotiranta H."/>
            <person name="LaButti K.M."/>
            <person name="Lechner B.E."/>
            <person name="Liimatainen K."/>
            <person name="Lipzen A."/>
            <person name="Lukacs Z."/>
            <person name="Mihaltcheva S."/>
            <person name="Morgado L.N."/>
            <person name="Niskanen T."/>
            <person name="Noordeloos M.E."/>
            <person name="Ohm R.A."/>
            <person name="Ortiz-Santana B."/>
            <person name="Ovrebo C."/>
            <person name="Racz N."/>
            <person name="Riley R."/>
            <person name="Savchenko A."/>
            <person name="Shiryaev A."/>
            <person name="Soop K."/>
            <person name="Spirin V."/>
            <person name="Szebenyi C."/>
            <person name="Tomsovsky M."/>
            <person name="Tulloss R.E."/>
            <person name="Uehling J."/>
            <person name="Grigoriev I.V."/>
            <person name="Vagvolgyi C."/>
            <person name="Papp T."/>
            <person name="Martin F.M."/>
            <person name="Miettinen O."/>
            <person name="Hibbett D.S."/>
            <person name="Nagy L.G."/>
        </authorList>
    </citation>
    <scope>NUCLEOTIDE SEQUENCE [LARGE SCALE GENOMIC DNA]</scope>
    <source>
        <strain evidence="2 3">CBS 121175</strain>
    </source>
</reference>
<accession>A0A5C3LEP0</accession>
<feature type="compositionally biased region" description="Basic and acidic residues" evidence="1">
    <location>
        <begin position="138"/>
        <end position="179"/>
    </location>
</feature>
<name>A0A5C3LEP0_COPMA</name>
<feature type="compositionally biased region" description="Polar residues" evidence="1">
    <location>
        <begin position="651"/>
        <end position="666"/>
    </location>
</feature>
<feature type="compositionally biased region" description="Basic and acidic residues" evidence="1">
    <location>
        <begin position="101"/>
        <end position="110"/>
    </location>
</feature>
<feature type="compositionally biased region" description="Low complexity" evidence="1">
    <location>
        <begin position="474"/>
        <end position="489"/>
    </location>
</feature>
<dbReference type="OrthoDB" id="2504266at2759"/>
<dbReference type="EMBL" id="ML210146">
    <property type="protein sequence ID" value="TFK30603.1"/>
    <property type="molecule type" value="Genomic_DNA"/>
</dbReference>
<proteinExistence type="predicted"/>
<feature type="region of interest" description="Disordered" evidence="1">
    <location>
        <begin position="1"/>
        <end position="48"/>
    </location>
</feature>
<feature type="region of interest" description="Disordered" evidence="1">
    <location>
        <begin position="836"/>
        <end position="901"/>
    </location>
</feature>
<feature type="compositionally biased region" description="Basic and acidic residues" evidence="1">
    <location>
        <begin position="334"/>
        <end position="381"/>
    </location>
</feature>
<organism evidence="2 3">
    <name type="scientific">Coprinopsis marcescibilis</name>
    <name type="common">Agaric fungus</name>
    <name type="synonym">Psathyrella marcescibilis</name>
    <dbReference type="NCBI Taxonomy" id="230819"/>
    <lineage>
        <taxon>Eukaryota</taxon>
        <taxon>Fungi</taxon>
        <taxon>Dikarya</taxon>
        <taxon>Basidiomycota</taxon>
        <taxon>Agaricomycotina</taxon>
        <taxon>Agaricomycetes</taxon>
        <taxon>Agaricomycetidae</taxon>
        <taxon>Agaricales</taxon>
        <taxon>Agaricineae</taxon>
        <taxon>Psathyrellaceae</taxon>
        <taxon>Coprinopsis</taxon>
    </lineage>
</organism>
<gene>
    <name evidence="2" type="ORF">FA15DRAFT_662601</name>
</gene>
<feature type="compositionally biased region" description="Polar residues" evidence="1">
    <location>
        <begin position="117"/>
        <end position="136"/>
    </location>
</feature>
<evidence type="ECO:0000313" key="2">
    <source>
        <dbReference type="EMBL" id="TFK30603.1"/>
    </source>
</evidence>
<dbReference type="Proteomes" id="UP000307440">
    <property type="component" value="Unassembled WGS sequence"/>
</dbReference>
<feature type="region of interest" description="Disordered" evidence="1">
    <location>
        <begin position="551"/>
        <end position="623"/>
    </location>
</feature>
<feature type="region of interest" description="Disordered" evidence="1">
    <location>
        <begin position="639"/>
        <end position="666"/>
    </location>
</feature>
<feature type="compositionally biased region" description="Polar residues" evidence="1">
    <location>
        <begin position="861"/>
        <end position="879"/>
    </location>
</feature>
<feature type="compositionally biased region" description="Basic and acidic residues" evidence="1">
    <location>
        <begin position="214"/>
        <end position="318"/>
    </location>
</feature>
<feature type="compositionally biased region" description="Polar residues" evidence="1">
    <location>
        <begin position="25"/>
        <end position="48"/>
    </location>
</feature>
<protein>
    <submittedName>
        <fullName evidence="2">Uncharacterized protein</fullName>
    </submittedName>
</protein>
<feature type="compositionally biased region" description="Low complexity" evidence="1">
    <location>
        <begin position="836"/>
        <end position="845"/>
    </location>
</feature>
<dbReference type="STRING" id="230819.A0A5C3LEP0"/>
<feature type="compositionally biased region" description="Basic and acidic residues" evidence="1">
    <location>
        <begin position="1"/>
        <end position="11"/>
    </location>
</feature>
<sequence length="1066" mass="118315">MPHDDGSENKNVDGLAASLAAATIENPSPSPNDSNLVKSPQAWNASSTTSRIYTRAQLLSLHDSPLVKPPADMPDLKTWFGVENEQSLSKKDPDASTPSGTRDRRFRRDYEDGETPARTSFRTTVTQPSQMGNFKHQSLRERDKERDRDGDKDRERDTRDKEGQERLRNLSDKYDRDRMGIASTGSRNKDRDGAHPSSTAGRSAQTAGTAASSRRNEPRDGAKRKAAESGDDWRRGGNDTSRSTRDERSEPSRRDRDERESGRSRPRDTSRSRPEPTRRDREDARARDKDDSRRDRDKDDDEDARHWRDDGKRDERMTARRARERQAGDSWEPSNERDRRWAAEDRDGRYKRPNGRERRPGQDETKERDERREREKEKEPAWMDTYVPSEPLPGILGGKTTEGELDSIQVWKKGMKDKENQEKDKDKGADSEVEDRKSEVQSASINSTQLDEIQMFRLMMQKEKDKRETDIVQDTSHTPSHTTIHPDSSLPSTAVAEHAQVVLPTAASGASAHQEQDKGAMGPDVHMSQTVHANHVSQPYSQDNRLLQTAPHLPSTTANGNAPSEHFVPPAGSRLLALGRGPKPSPQTQNPTLQAPAPKDANVFSVAGPTRNQPSRGGGVGFSPFEEAAAAAAAAAQLQVSHGSLHHPESQQRLQLDRPSNSQYTSVTPDSALAELNSNGYNATKGSRFAKFFDGKTRDGPSSAKSHSPVGFASSSPIPGPRLDQGSYGPPPSNQEERRTVDELFAMLSNSQNPNIGVGLTGLQPGPGGFNGHPNLQTIQHPHHQNVNRVESLYDSRLDDRSFIPNDMVPGLRTFPPPRVREPYPDEDAILHLQRLSQQHQQQQQLHHRNDPSFSGPLNPLFNQQPHRSMPVQQPQFRSNVVPPGPHQLLQQNPQRFPPGLANLGNRPPHSDPSQFIGLPGVNQLPGLSNNNQVPQQYNNFNNNNIQYNAAQFRAGLPPINLHQGGSHLPLNIAQNDPRLTNQHFNPGVVGGIGLGGQRIPNNGIGVQQRPGPHLQGAQLGLRPQQSQVPHHLLPHMHPSNVPTQHSNNQPAQDLMALLMGGTRVE</sequence>
<feature type="compositionally biased region" description="Basic and acidic residues" evidence="1">
    <location>
        <begin position="414"/>
        <end position="439"/>
    </location>
</feature>
<evidence type="ECO:0000313" key="3">
    <source>
        <dbReference type="Proteomes" id="UP000307440"/>
    </source>
</evidence>
<feature type="compositionally biased region" description="Polar residues" evidence="1">
    <location>
        <begin position="196"/>
        <end position="213"/>
    </location>
</feature>